<evidence type="ECO:0000313" key="4">
    <source>
        <dbReference type="EMBL" id="QDV34797.1"/>
    </source>
</evidence>
<dbReference type="Gene3D" id="3.90.190.10">
    <property type="entry name" value="Protein tyrosine phosphatase superfamily"/>
    <property type="match status" value="1"/>
</dbReference>
<dbReference type="PANTHER" id="PTHR31126">
    <property type="entry name" value="TYROSINE-PROTEIN PHOSPHATASE"/>
    <property type="match status" value="1"/>
</dbReference>
<dbReference type="EMBL" id="CP036426">
    <property type="protein sequence ID" value="QDV34797.1"/>
    <property type="molecule type" value="Genomic_DNA"/>
</dbReference>
<comment type="similarity">
    <text evidence="1">Belongs to the protein-tyrosine phosphatase family.</text>
</comment>
<protein>
    <submittedName>
        <fullName evidence="4">Tyrosine phosphatase family protein</fullName>
    </submittedName>
</protein>
<feature type="region of interest" description="Disordered" evidence="2">
    <location>
        <begin position="178"/>
        <end position="218"/>
    </location>
</feature>
<dbReference type="InterPro" id="IPR029021">
    <property type="entry name" value="Prot-tyrosine_phosphatase-like"/>
</dbReference>
<proteinExistence type="inferred from homology"/>
<evidence type="ECO:0000256" key="1">
    <source>
        <dbReference type="ARBA" id="ARBA00009580"/>
    </source>
</evidence>
<keyword evidence="5" id="KW-1185">Reference proteome</keyword>
<dbReference type="SUPFAM" id="SSF52799">
    <property type="entry name" value="(Phosphotyrosine protein) phosphatases II"/>
    <property type="match status" value="1"/>
</dbReference>
<dbReference type="InterPro" id="IPR016130">
    <property type="entry name" value="Tyr_Pase_AS"/>
</dbReference>
<dbReference type="InterPro" id="IPR055214">
    <property type="entry name" value="PTP-NADK"/>
</dbReference>
<feature type="domain" description="Tyrosine specific protein phosphatases" evidence="3">
    <location>
        <begin position="103"/>
        <end position="157"/>
    </location>
</feature>
<organism evidence="4 5">
    <name type="scientific">Tautonia plasticadhaerens</name>
    <dbReference type="NCBI Taxonomy" id="2527974"/>
    <lineage>
        <taxon>Bacteria</taxon>
        <taxon>Pseudomonadati</taxon>
        <taxon>Planctomycetota</taxon>
        <taxon>Planctomycetia</taxon>
        <taxon>Isosphaerales</taxon>
        <taxon>Isosphaeraceae</taxon>
        <taxon>Tautonia</taxon>
    </lineage>
</organism>
<reference evidence="4 5" key="1">
    <citation type="submission" date="2019-02" db="EMBL/GenBank/DDBJ databases">
        <title>Deep-cultivation of Planctomycetes and their phenomic and genomic characterization uncovers novel biology.</title>
        <authorList>
            <person name="Wiegand S."/>
            <person name="Jogler M."/>
            <person name="Boedeker C."/>
            <person name="Pinto D."/>
            <person name="Vollmers J."/>
            <person name="Rivas-Marin E."/>
            <person name="Kohn T."/>
            <person name="Peeters S.H."/>
            <person name="Heuer A."/>
            <person name="Rast P."/>
            <person name="Oberbeckmann S."/>
            <person name="Bunk B."/>
            <person name="Jeske O."/>
            <person name="Meyerdierks A."/>
            <person name="Storesund J.E."/>
            <person name="Kallscheuer N."/>
            <person name="Luecker S."/>
            <person name="Lage O.M."/>
            <person name="Pohl T."/>
            <person name="Merkel B.J."/>
            <person name="Hornburger P."/>
            <person name="Mueller R.-W."/>
            <person name="Bruemmer F."/>
            <person name="Labrenz M."/>
            <person name="Spormann A.M."/>
            <person name="Op den Camp H."/>
            <person name="Overmann J."/>
            <person name="Amann R."/>
            <person name="Jetten M.S.M."/>
            <person name="Mascher T."/>
            <person name="Medema M.H."/>
            <person name="Devos D.P."/>
            <person name="Kaster A.-K."/>
            <person name="Ovreas L."/>
            <person name="Rohde M."/>
            <person name="Galperin M.Y."/>
            <person name="Jogler C."/>
        </authorList>
    </citation>
    <scope>NUCLEOTIDE SEQUENCE [LARGE SCALE GENOMIC DNA]</scope>
    <source>
        <strain evidence="4 5">ElP</strain>
    </source>
</reference>
<evidence type="ECO:0000313" key="5">
    <source>
        <dbReference type="Proteomes" id="UP000317835"/>
    </source>
</evidence>
<dbReference type="OrthoDB" id="211838at2"/>
<dbReference type="PROSITE" id="PS50056">
    <property type="entry name" value="TYR_PHOSPHATASE_2"/>
    <property type="match status" value="1"/>
</dbReference>
<gene>
    <name evidence="4" type="ORF">ElP_26930</name>
</gene>
<dbReference type="Pfam" id="PF22741">
    <property type="entry name" value="PTP-NADK"/>
    <property type="match status" value="1"/>
</dbReference>
<evidence type="ECO:0000259" key="3">
    <source>
        <dbReference type="PROSITE" id="PS50056"/>
    </source>
</evidence>
<dbReference type="InterPro" id="IPR000387">
    <property type="entry name" value="Tyr_Pase_dom"/>
</dbReference>
<evidence type="ECO:0000256" key="2">
    <source>
        <dbReference type="SAM" id="MobiDB-lite"/>
    </source>
</evidence>
<dbReference type="RefSeq" id="WP_145269952.1">
    <property type="nucleotide sequence ID" value="NZ_CP036426.1"/>
</dbReference>
<dbReference type="PANTHER" id="PTHR31126:SF72">
    <property type="entry name" value="DUAL SPECIFICITY PROTEIN PHOSPHATASE TPBA"/>
    <property type="match status" value="1"/>
</dbReference>
<name>A0A518H1T2_9BACT</name>
<dbReference type="Proteomes" id="UP000317835">
    <property type="component" value="Chromosome"/>
</dbReference>
<accession>A0A518H1T2</accession>
<dbReference type="GO" id="GO:0016791">
    <property type="term" value="F:phosphatase activity"/>
    <property type="evidence" value="ECO:0007669"/>
    <property type="project" value="TreeGrafter"/>
</dbReference>
<dbReference type="KEGG" id="tpla:ElP_26930"/>
<dbReference type="AlphaFoldDB" id="A0A518H1T2"/>
<sequence>MRIAMAAALAAIVAGATTWLTIEVKANRLVWDHFDEVTPGVLYRSGQLNPEQLAEAIESYRLKTVVSFLLPGPDVEAERRLVERLGAEFINLPMPGDGFGREEQFRQVLDAIDDPTRRPVLVHCARGTCRTGSIVALYRMERQGWMIDDVARELERQGYREGWICGYVYGMVDPWPSDAFPGVPPRADDRPTEPAPELGPLPGLSRADRTPEHGGTAR</sequence>
<dbReference type="PROSITE" id="PS00383">
    <property type="entry name" value="TYR_PHOSPHATASE_1"/>
    <property type="match status" value="1"/>
</dbReference>